<evidence type="ECO:0000313" key="5">
    <source>
        <dbReference type="Proteomes" id="UP001241169"/>
    </source>
</evidence>
<gene>
    <name evidence="4" type="ORF">CPAR01_13524</name>
</gene>
<reference evidence="4 5" key="1">
    <citation type="submission" date="2016-10" db="EMBL/GenBank/DDBJ databases">
        <title>The genome sequence of Colletotrichum fioriniae PJ7.</title>
        <authorList>
            <person name="Baroncelli R."/>
        </authorList>
    </citation>
    <scope>NUCLEOTIDE SEQUENCE [LARGE SCALE GENOMIC DNA]</scope>
    <source>
        <strain evidence="4 5">IMI 384185</strain>
    </source>
</reference>
<sequence length="493" mass="55486">MRSFLDFRFAISSLRAHLTFLELTSHAPSMPSGRSATKSRHGCDRCKQRRVKCNERAPCGNCIRRKEHCSLLDSQNPPPPASQLCDNPTLDIKHPEATSWAFDLFLMSHFSTATVHTFSSFPSVIDAWQTTIVSDASSCPFLLHGMLAISALHLASKHGSTNNDDCQHNHQNYTHRDYMRAFRYHQDQAMPEYRRKLQALDFSGNEEFAVRTKQPWPAGPVYSMAVLIAFTSAAGVSDHSPSLNRNQRDLDGEHHEQSTVLSQTLSPASGETSRLEMVFDHLMEIFVATRGTRVIVRAGLDTGAFQTTAYRHLITTSTVANQFPLWSTSPTISQWYKTLRTQCLEELVGDGTVERSEANICAAAITCLEEVHDGAARLLEAKKERLWQSRRDNKSLRYDFVWLMKWTAMVSQEFVALLHERNTAALVVLAQFIATCESIEHQWYLEKWAKNAMDAVRHLLGSSNANANAWVDKIVGHWPSIDPDLVSPGLEGK</sequence>
<accession>A0ABQ9S3L7</accession>
<dbReference type="SMART" id="SM00066">
    <property type="entry name" value="GAL4"/>
    <property type="match status" value="1"/>
</dbReference>
<dbReference type="InterPro" id="IPR001138">
    <property type="entry name" value="Zn2Cys6_DnaBD"/>
</dbReference>
<comment type="caution">
    <text evidence="4">The sequence shown here is derived from an EMBL/GenBank/DDBJ whole genome shotgun (WGS) entry which is preliminary data.</text>
</comment>
<dbReference type="InterPro" id="IPR021858">
    <property type="entry name" value="Fun_TF"/>
</dbReference>
<feature type="region of interest" description="Disordered" evidence="2">
    <location>
        <begin position="236"/>
        <end position="268"/>
    </location>
</feature>
<feature type="compositionally biased region" description="Basic and acidic residues" evidence="2">
    <location>
        <begin position="246"/>
        <end position="257"/>
    </location>
</feature>
<keyword evidence="5" id="KW-1185">Reference proteome</keyword>
<dbReference type="Proteomes" id="UP001241169">
    <property type="component" value="Unassembled WGS sequence"/>
</dbReference>
<dbReference type="Pfam" id="PF11951">
    <property type="entry name" value="Fungal_trans_2"/>
    <property type="match status" value="1"/>
</dbReference>
<feature type="domain" description="Zn(2)-C6 fungal-type" evidence="3">
    <location>
        <begin position="42"/>
        <end position="71"/>
    </location>
</feature>
<dbReference type="GeneID" id="85381676"/>
<dbReference type="PROSITE" id="PS50048">
    <property type="entry name" value="ZN2_CY6_FUNGAL_2"/>
    <property type="match status" value="1"/>
</dbReference>
<evidence type="ECO:0000256" key="2">
    <source>
        <dbReference type="SAM" id="MobiDB-lite"/>
    </source>
</evidence>
<evidence type="ECO:0000259" key="3">
    <source>
        <dbReference type="PROSITE" id="PS50048"/>
    </source>
</evidence>
<name>A0ABQ9S3L7_9PEZI</name>
<dbReference type="PANTHER" id="PTHR47784">
    <property type="entry name" value="STEROL UPTAKE CONTROL PROTEIN 2"/>
    <property type="match status" value="1"/>
</dbReference>
<protein>
    <recommendedName>
        <fullName evidence="3">Zn(2)-C6 fungal-type domain-containing protein</fullName>
    </recommendedName>
</protein>
<evidence type="ECO:0000256" key="1">
    <source>
        <dbReference type="ARBA" id="ARBA00023242"/>
    </source>
</evidence>
<dbReference type="PROSITE" id="PS00463">
    <property type="entry name" value="ZN2_CY6_FUNGAL_1"/>
    <property type="match status" value="1"/>
</dbReference>
<evidence type="ECO:0000313" key="4">
    <source>
        <dbReference type="EMBL" id="KAK1524576.1"/>
    </source>
</evidence>
<dbReference type="SUPFAM" id="SSF57701">
    <property type="entry name" value="Zn2/Cys6 DNA-binding domain"/>
    <property type="match status" value="1"/>
</dbReference>
<dbReference type="Pfam" id="PF00172">
    <property type="entry name" value="Zn_clus"/>
    <property type="match status" value="1"/>
</dbReference>
<dbReference type="InterPro" id="IPR053157">
    <property type="entry name" value="Sterol_Uptake_Regulator"/>
</dbReference>
<dbReference type="PANTHER" id="PTHR47784:SF5">
    <property type="entry name" value="STEROL UPTAKE CONTROL PROTEIN 2"/>
    <property type="match status" value="1"/>
</dbReference>
<proteinExistence type="predicted"/>
<organism evidence="4 5">
    <name type="scientific">Colletotrichum paranaense</name>
    <dbReference type="NCBI Taxonomy" id="1914294"/>
    <lineage>
        <taxon>Eukaryota</taxon>
        <taxon>Fungi</taxon>
        <taxon>Dikarya</taxon>
        <taxon>Ascomycota</taxon>
        <taxon>Pezizomycotina</taxon>
        <taxon>Sordariomycetes</taxon>
        <taxon>Hypocreomycetidae</taxon>
        <taxon>Glomerellales</taxon>
        <taxon>Glomerellaceae</taxon>
        <taxon>Colletotrichum</taxon>
        <taxon>Colletotrichum acutatum species complex</taxon>
    </lineage>
</organism>
<dbReference type="CDD" id="cd00067">
    <property type="entry name" value="GAL4"/>
    <property type="match status" value="1"/>
</dbReference>
<keyword evidence="1" id="KW-0539">Nucleus</keyword>
<feature type="compositionally biased region" description="Polar residues" evidence="2">
    <location>
        <begin position="258"/>
        <end position="268"/>
    </location>
</feature>
<dbReference type="InterPro" id="IPR036864">
    <property type="entry name" value="Zn2-C6_fun-type_DNA-bd_sf"/>
</dbReference>
<dbReference type="Gene3D" id="4.10.240.10">
    <property type="entry name" value="Zn(2)-C6 fungal-type DNA-binding domain"/>
    <property type="match status" value="1"/>
</dbReference>
<dbReference type="RefSeq" id="XP_060343245.1">
    <property type="nucleotide sequence ID" value="XM_060497777.1"/>
</dbReference>
<dbReference type="EMBL" id="MOPA01000013">
    <property type="protein sequence ID" value="KAK1524576.1"/>
    <property type="molecule type" value="Genomic_DNA"/>
</dbReference>